<evidence type="ECO:0000313" key="8">
    <source>
        <dbReference type="EMBL" id="EFX87755.1"/>
    </source>
</evidence>
<dbReference type="GO" id="GO:0005886">
    <property type="term" value="C:plasma membrane"/>
    <property type="evidence" value="ECO:0000318"/>
    <property type="project" value="GO_Central"/>
</dbReference>
<dbReference type="GO" id="GO:0070782">
    <property type="term" value="P:phosphatidylserine exposure on apoptotic cell surface"/>
    <property type="evidence" value="ECO:0000318"/>
    <property type="project" value="GO_Central"/>
</dbReference>
<dbReference type="AlphaFoldDB" id="E9FYJ4"/>
<proteinExistence type="inferred from homology"/>
<evidence type="ECO:0000313" key="9">
    <source>
        <dbReference type="Proteomes" id="UP000000305"/>
    </source>
</evidence>
<evidence type="ECO:0000256" key="3">
    <source>
        <dbReference type="ARBA" id="ARBA00022475"/>
    </source>
</evidence>
<dbReference type="OrthoDB" id="10329670at2759"/>
<evidence type="ECO:0000256" key="4">
    <source>
        <dbReference type="ARBA" id="ARBA00022692"/>
    </source>
</evidence>
<keyword evidence="4 7" id="KW-0812">Transmembrane</keyword>
<dbReference type="PANTHER" id="PTHR16024:SF6">
    <property type="entry name" value="XK-RELATED PROTEIN"/>
    <property type="match status" value="1"/>
</dbReference>
<evidence type="ECO:0000256" key="6">
    <source>
        <dbReference type="ARBA" id="ARBA00023136"/>
    </source>
</evidence>
<keyword evidence="6 7" id="KW-0472">Membrane</keyword>
<keyword evidence="5 7" id="KW-1133">Transmembrane helix</keyword>
<dbReference type="EMBL" id="GL732527">
    <property type="protein sequence ID" value="EFX87755.1"/>
    <property type="molecule type" value="Genomic_DNA"/>
</dbReference>
<feature type="transmembrane region" description="Helical" evidence="7">
    <location>
        <begin position="290"/>
        <end position="314"/>
    </location>
</feature>
<keyword evidence="9" id="KW-1185">Reference proteome</keyword>
<comment type="subcellular location">
    <subcellularLocation>
        <location evidence="1">Cell membrane</location>
        <topology evidence="1">Multi-pass membrane protein</topology>
    </subcellularLocation>
    <subcellularLocation>
        <location evidence="7">Membrane</location>
        <topology evidence="7">Multi-pass membrane protein</topology>
    </subcellularLocation>
</comment>
<feature type="transmembrane region" description="Helical" evidence="7">
    <location>
        <begin position="20"/>
        <end position="40"/>
    </location>
</feature>
<dbReference type="Proteomes" id="UP000000305">
    <property type="component" value="Unassembled WGS sequence"/>
</dbReference>
<dbReference type="PANTHER" id="PTHR16024">
    <property type="entry name" value="XK-RELATED PROTEIN"/>
    <property type="match status" value="1"/>
</dbReference>
<dbReference type="Pfam" id="PF09815">
    <property type="entry name" value="XK-related"/>
    <property type="match status" value="1"/>
</dbReference>
<dbReference type="GO" id="GO:1902742">
    <property type="term" value="P:apoptotic process involved in development"/>
    <property type="evidence" value="ECO:0000318"/>
    <property type="project" value="GO_Central"/>
</dbReference>
<reference evidence="8 9" key="1">
    <citation type="journal article" date="2011" name="Science">
        <title>The ecoresponsive genome of Daphnia pulex.</title>
        <authorList>
            <person name="Colbourne J.K."/>
            <person name="Pfrender M.E."/>
            <person name="Gilbert D."/>
            <person name="Thomas W.K."/>
            <person name="Tucker A."/>
            <person name="Oakley T.H."/>
            <person name="Tokishita S."/>
            <person name="Aerts A."/>
            <person name="Arnold G.J."/>
            <person name="Basu M.K."/>
            <person name="Bauer D.J."/>
            <person name="Caceres C.E."/>
            <person name="Carmel L."/>
            <person name="Casola C."/>
            <person name="Choi J.H."/>
            <person name="Detter J.C."/>
            <person name="Dong Q."/>
            <person name="Dusheyko S."/>
            <person name="Eads B.D."/>
            <person name="Frohlich T."/>
            <person name="Geiler-Samerotte K.A."/>
            <person name="Gerlach D."/>
            <person name="Hatcher P."/>
            <person name="Jogdeo S."/>
            <person name="Krijgsveld J."/>
            <person name="Kriventseva E.V."/>
            <person name="Kultz D."/>
            <person name="Laforsch C."/>
            <person name="Lindquist E."/>
            <person name="Lopez J."/>
            <person name="Manak J.R."/>
            <person name="Muller J."/>
            <person name="Pangilinan J."/>
            <person name="Patwardhan R.P."/>
            <person name="Pitluck S."/>
            <person name="Pritham E.J."/>
            <person name="Rechtsteiner A."/>
            <person name="Rho M."/>
            <person name="Rogozin I.B."/>
            <person name="Sakarya O."/>
            <person name="Salamov A."/>
            <person name="Schaack S."/>
            <person name="Shapiro H."/>
            <person name="Shiga Y."/>
            <person name="Skalitzky C."/>
            <person name="Smith Z."/>
            <person name="Souvorov A."/>
            <person name="Sung W."/>
            <person name="Tang Z."/>
            <person name="Tsuchiya D."/>
            <person name="Tu H."/>
            <person name="Vos H."/>
            <person name="Wang M."/>
            <person name="Wolf Y.I."/>
            <person name="Yamagata H."/>
            <person name="Yamada T."/>
            <person name="Ye Y."/>
            <person name="Shaw J.R."/>
            <person name="Andrews J."/>
            <person name="Crease T.J."/>
            <person name="Tang H."/>
            <person name="Lucas S.M."/>
            <person name="Robertson H.M."/>
            <person name="Bork P."/>
            <person name="Koonin E.V."/>
            <person name="Zdobnov E.M."/>
            <person name="Grigoriev I.V."/>
            <person name="Lynch M."/>
            <person name="Boore J.L."/>
        </authorList>
    </citation>
    <scope>NUCLEOTIDE SEQUENCE [LARGE SCALE GENOMIC DNA]</scope>
</reference>
<name>E9FYJ4_DAPPU</name>
<dbReference type="InterPro" id="IPR018629">
    <property type="entry name" value="XK-rel"/>
</dbReference>
<sequence length="371" mass="43036">MHTPNDIPVAQPQVECEKKSIAWEVATIVFLMAFYLWDILNDACLVFRYHYAGYKYYCCITLIFLVVPGMFMSYLNNDWYAKDEETFLPVSKSKWKSVFRVVCQIILIWPLARYVDSLCYGIESKRAKKMGDFPKMDQCLKQMLITNANTTYLRLVECFFESAPQMVLKFYIIAIHEGSRVIVLGFFAAYCFSILRYSIIMVPLPIFIHLCCKFKAKRKEELTFGKVVFYVITAFIHIFAFVNERKKVPGPPRPPQIPYLLVIFFETLVYLFIVLTYGKFNQEPSDPLPWFYSVAIASGLGLLVFSWLLLAIYYRHSFRKKSTDERPQSTIFTDDDGEILQYPSVNEIDSSPMSRPTPTQSLAIIAAKKIV</sequence>
<evidence type="ECO:0000256" key="1">
    <source>
        <dbReference type="ARBA" id="ARBA00004651"/>
    </source>
</evidence>
<comment type="similarity">
    <text evidence="2 7">Belongs to the XK family.</text>
</comment>
<organism evidence="8 9">
    <name type="scientific">Daphnia pulex</name>
    <name type="common">Water flea</name>
    <dbReference type="NCBI Taxonomy" id="6669"/>
    <lineage>
        <taxon>Eukaryota</taxon>
        <taxon>Metazoa</taxon>
        <taxon>Ecdysozoa</taxon>
        <taxon>Arthropoda</taxon>
        <taxon>Crustacea</taxon>
        <taxon>Branchiopoda</taxon>
        <taxon>Diplostraca</taxon>
        <taxon>Cladocera</taxon>
        <taxon>Anomopoda</taxon>
        <taxon>Daphniidae</taxon>
        <taxon>Daphnia</taxon>
    </lineage>
</organism>
<evidence type="ECO:0000256" key="5">
    <source>
        <dbReference type="ARBA" id="ARBA00022989"/>
    </source>
</evidence>
<dbReference type="HOGENOM" id="CLU_746531_0_0_1"/>
<feature type="transmembrane region" description="Helical" evidence="7">
    <location>
        <begin position="52"/>
        <end position="75"/>
    </location>
</feature>
<feature type="transmembrane region" description="Helical" evidence="7">
    <location>
        <begin position="227"/>
        <end position="245"/>
    </location>
</feature>
<evidence type="ECO:0000256" key="2">
    <source>
        <dbReference type="ARBA" id="ARBA00008789"/>
    </source>
</evidence>
<dbReference type="KEGG" id="dpx:DAPPUDRAFT_312000"/>
<gene>
    <name evidence="8" type="ORF">DAPPUDRAFT_312000</name>
</gene>
<feature type="transmembrane region" description="Helical" evidence="7">
    <location>
        <begin position="257"/>
        <end position="278"/>
    </location>
</feature>
<keyword evidence="3" id="KW-1003">Cell membrane</keyword>
<dbReference type="GO" id="GO:0043652">
    <property type="term" value="P:engulfment of apoptotic cell"/>
    <property type="evidence" value="ECO:0000318"/>
    <property type="project" value="GO_Central"/>
</dbReference>
<dbReference type="InParanoid" id="E9FYJ4"/>
<dbReference type="InterPro" id="IPR050895">
    <property type="entry name" value="XK-related_scramblase"/>
</dbReference>
<feature type="transmembrane region" description="Helical" evidence="7">
    <location>
        <begin position="181"/>
        <end position="207"/>
    </location>
</feature>
<protein>
    <recommendedName>
        <fullName evidence="7">XK-related protein</fullName>
    </recommendedName>
</protein>
<evidence type="ECO:0000256" key="7">
    <source>
        <dbReference type="RuleBase" id="RU910716"/>
    </source>
</evidence>
<accession>E9FYJ4</accession>